<name>A0A8S3RVP0_MYTED</name>
<dbReference type="PANTHER" id="PTHR46141:SF1">
    <property type="entry name" value="SODIUM LEAK CHANNEL NALCN"/>
    <property type="match status" value="1"/>
</dbReference>
<comment type="subcellular location">
    <subcellularLocation>
        <location evidence="1">Membrane</location>
        <topology evidence="1">Multi-pass membrane protein</topology>
    </subcellularLocation>
</comment>
<feature type="transmembrane region" description="Helical" evidence="5">
    <location>
        <begin position="532"/>
        <end position="554"/>
    </location>
</feature>
<feature type="chain" id="PRO_5035724021" evidence="6">
    <location>
        <begin position="17"/>
        <end position="726"/>
    </location>
</feature>
<dbReference type="GO" id="GO:0005261">
    <property type="term" value="F:monoatomic cation channel activity"/>
    <property type="evidence" value="ECO:0007669"/>
    <property type="project" value="InterPro"/>
</dbReference>
<evidence type="ECO:0000259" key="7">
    <source>
        <dbReference type="Pfam" id="PF00520"/>
    </source>
</evidence>
<dbReference type="InterPro" id="IPR027359">
    <property type="entry name" value="Volt_channel_dom_sf"/>
</dbReference>
<evidence type="ECO:0000256" key="5">
    <source>
        <dbReference type="SAM" id="Phobius"/>
    </source>
</evidence>
<keyword evidence="6" id="KW-0732">Signal</keyword>
<dbReference type="EMBL" id="CAJPWZ010001244">
    <property type="protein sequence ID" value="CAG2210786.1"/>
    <property type="molecule type" value="Genomic_DNA"/>
</dbReference>
<dbReference type="InterPro" id="IPR028823">
    <property type="entry name" value="NALCN"/>
</dbReference>
<proteinExistence type="predicted"/>
<dbReference type="GO" id="GO:0032224">
    <property type="term" value="P:positive regulation of synaptic transmission, cholinergic"/>
    <property type="evidence" value="ECO:0007669"/>
    <property type="project" value="TreeGrafter"/>
</dbReference>
<dbReference type="AlphaFoldDB" id="A0A8S3RVP0"/>
<accession>A0A8S3RVP0</accession>
<dbReference type="Proteomes" id="UP000683360">
    <property type="component" value="Unassembled WGS sequence"/>
</dbReference>
<feature type="transmembrane region" description="Helical" evidence="5">
    <location>
        <begin position="436"/>
        <end position="456"/>
    </location>
</feature>
<protein>
    <submittedName>
        <fullName evidence="8">NALCN</fullName>
    </submittedName>
</protein>
<dbReference type="PANTHER" id="PTHR46141">
    <property type="entry name" value="SODIUM LEAK CHANNEL NON-SELECTIVE PROTEIN"/>
    <property type="match status" value="1"/>
</dbReference>
<evidence type="ECO:0000256" key="1">
    <source>
        <dbReference type="ARBA" id="ARBA00004141"/>
    </source>
</evidence>
<dbReference type="InterPro" id="IPR005821">
    <property type="entry name" value="Ion_trans_dom"/>
</dbReference>
<reference evidence="8" key="1">
    <citation type="submission" date="2021-03" db="EMBL/GenBank/DDBJ databases">
        <authorList>
            <person name="Bekaert M."/>
        </authorList>
    </citation>
    <scope>NUCLEOTIDE SEQUENCE</scope>
</reference>
<dbReference type="SUPFAM" id="SSF81324">
    <property type="entry name" value="Voltage-gated potassium channels"/>
    <property type="match status" value="1"/>
</dbReference>
<organism evidence="8 9">
    <name type="scientific">Mytilus edulis</name>
    <name type="common">Blue mussel</name>
    <dbReference type="NCBI Taxonomy" id="6550"/>
    <lineage>
        <taxon>Eukaryota</taxon>
        <taxon>Metazoa</taxon>
        <taxon>Spiralia</taxon>
        <taxon>Lophotrochozoa</taxon>
        <taxon>Mollusca</taxon>
        <taxon>Bivalvia</taxon>
        <taxon>Autobranchia</taxon>
        <taxon>Pteriomorphia</taxon>
        <taxon>Mytilida</taxon>
        <taxon>Mytiloidea</taxon>
        <taxon>Mytilidae</taxon>
        <taxon>Mytilinae</taxon>
        <taxon>Mytilus</taxon>
    </lineage>
</organism>
<feature type="transmembrane region" description="Helical" evidence="5">
    <location>
        <begin position="648"/>
        <end position="671"/>
    </location>
</feature>
<dbReference type="GO" id="GO:0032230">
    <property type="term" value="P:positive regulation of synaptic transmission, GABAergic"/>
    <property type="evidence" value="ECO:0007669"/>
    <property type="project" value="TreeGrafter"/>
</dbReference>
<keyword evidence="9" id="KW-1185">Reference proteome</keyword>
<dbReference type="Pfam" id="PF00520">
    <property type="entry name" value="Ion_trans"/>
    <property type="match status" value="1"/>
</dbReference>
<feature type="domain" description="Ion transport" evidence="7">
    <location>
        <begin position="400"/>
        <end position="677"/>
    </location>
</feature>
<keyword evidence="2 5" id="KW-0812">Transmembrane</keyword>
<dbReference type="Gene3D" id="1.10.287.70">
    <property type="match status" value="1"/>
</dbReference>
<dbReference type="OrthoDB" id="10069766at2759"/>
<dbReference type="Gene3D" id="1.20.120.350">
    <property type="entry name" value="Voltage-gated potassium channels. Chain C"/>
    <property type="match status" value="1"/>
</dbReference>
<sequence>MLLLLALSLLVLKGDAHSLPLLPASDNCVENFVNLFKCHKLPALDDYIYSFAANGTMLKLTDVHNAFRTSVNKDIVKDICSYMEGVSTCLQNSYTYLQSHCPSKMVQIAESFIRLTTALCDLYEADINMMVQCSNQDNSILVTYVSCMEGAYQYLSRHTLHQCSMVQRFRDCLYQFETCSESHTMRLMTMFDENHPQMVYLYKIPSEFDISDVRESFMRQHIEPEVRLALDIQEHDHDVIPYVKKSPVRLVKHGSHSVKSGGLLEKRSGITSIVRSMRGSRPGSLKTKSGNAIKENGDIQQLGMTTVGNRFRNDEFDIKVWQQKKQQAEIKRNQQEEDLRENHPFFDTPLFAVGRESKFRKFCKAVVNAKYNYMDKEPGSGKDLARKYRSLEKLLGLVTYLDWVMIFVTIMSCISMLFETPHSRVMDNANLQVAEYLFVIFMSIEMGLKVMAHGLFFTPKAMLKDFSGILDLFIYFVSLIFLCWMPKNVPVQIDGAARLFMILRCARPLRIFALVPHMRQVVFELVRGFKEILLVSVLLIVLMFVFATFGVHLLGGKLARCNDPDIKRQEDCHGIFLQKVFVTRMKVPDGPNHMQPAFYVPRVWTNPHNFDFDNIGNAMLALFEVLSLEGWLEVRDVIIERVDAVHAIYVHLFVFIGYMIGLTLFVGVVIANYSENKGTALLTVDQRRWLDLKGRIKLAQPLHIPPRPDGNGFRAKMILMIFCLST</sequence>
<comment type="caution">
    <text evidence="8">The sequence shown here is derived from an EMBL/GenBank/DDBJ whole genome shotgun (WGS) entry which is preliminary data.</text>
</comment>
<feature type="signal peptide" evidence="6">
    <location>
        <begin position="1"/>
        <end position="16"/>
    </location>
</feature>
<keyword evidence="4 5" id="KW-0472">Membrane</keyword>
<evidence type="ECO:0000256" key="3">
    <source>
        <dbReference type="ARBA" id="ARBA00022989"/>
    </source>
</evidence>
<dbReference type="GO" id="GO:0005886">
    <property type="term" value="C:plasma membrane"/>
    <property type="evidence" value="ECO:0007669"/>
    <property type="project" value="TreeGrafter"/>
</dbReference>
<evidence type="ECO:0000256" key="2">
    <source>
        <dbReference type="ARBA" id="ARBA00022692"/>
    </source>
</evidence>
<evidence type="ECO:0000313" key="9">
    <source>
        <dbReference type="Proteomes" id="UP000683360"/>
    </source>
</evidence>
<keyword evidence="3 5" id="KW-1133">Transmembrane helix</keyword>
<gene>
    <name evidence="8" type="ORF">MEDL_24873</name>
</gene>
<feature type="transmembrane region" description="Helical" evidence="5">
    <location>
        <begin position="468"/>
        <end position="485"/>
    </location>
</feature>
<feature type="transmembrane region" description="Helical" evidence="5">
    <location>
        <begin position="394"/>
        <end position="415"/>
    </location>
</feature>
<evidence type="ECO:0000256" key="6">
    <source>
        <dbReference type="SAM" id="SignalP"/>
    </source>
</evidence>
<evidence type="ECO:0000256" key="4">
    <source>
        <dbReference type="ARBA" id="ARBA00023136"/>
    </source>
</evidence>
<evidence type="ECO:0000313" key="8">
    <source>
        <dbReference type="EMBL" id="CAG2210786.1"/>
    </source>
</evidence>